<evidence type="ECO:0000313" key="3">
    <source>
        <dbReference type="EMBL" id="EGI78295.1"/>
    </source>
</evidence>
<dbReference type="AlphaFoldDB" id="F3KPN7"/>
<dbReference type="InterPro" id="IPR036928">
    <property type="entry name" value="AS_sf"/>
</dbReference>
<dbReference type="PANTHER" id="PTHR46310:SF7">
    <property type="entry name" value="AMIDASE 1"/>
    <property type="match status" value="1"/>
</dbReference>
<dbReference type="SUPFAM" id="SSF75304">
    <property type="entry name" value="Amidase signature (AS) enzymes"/>
    <property type="match status" value="1"/>
</dbReference>
<dbReference type="NCBIfam" id="NF006169">
    <property type="entry name" value="PRK08310.1"/>
    <property type="match status" value="1"/>
</dbReference>
<keyword evidence="4" id="KW-1185">Reference proteome</keyword>
<dbReference type="EMBL" id="AEGR01000024">
    <property type="protein sequence ID" value="EGI78295.1"/>
    <property type="molecule type" value="Genomic_DNA"/>
</dbReference>
<dbReference type="Gene3D" id="3.90.1300.10">
    <property type="entry name" value="Amidase signature (AS) domain"/>
    <property type="match status" value="1"/>
</dbReference>
<dbReference type="Pfam" id="PF01425">
    <property type="entry name" value="Amidase"/>
    <property type="match status" value="1"/>
</dbReference>
<evidence type="ECO:0000259" key="2">
    <source>
        <dbReference type="Pfam" id="PF01425"/>
    </source>
</evidence>
<feature type="domain" description="Amidase" evidence="2">
    <location>
        <begin position="30"/>
        <end position="196"/>
    </location>
</feature>
<dbReference type="PROSITE" id="PS00571">
    <property type="entry name" value="AMIDASES"/>
    <property type="match status" value="1"/>
</dbReference>
<dbReference type="STRING" id="887062.HGR_01984"/>
<feature type="region of interest" description="Disordered" evidence="1">
    <location>
        <begin position="1"/>
        <end position="32"/>
    </location>
</feature>
<accession>F3KPN7</accession>
<evidence type="ECO:0000313" key="4">
    <source>
        <dbReference type="Proteomes" id="UP000016368"/>
    </source>
</evidence>
<dbReference type="eggNOG" id="COG0154">
    <property type="taxonomic scope" value="Bacteria"/>
</dbReference>
<comment type="caution">
    <text evidence="3">The sequence shown here is derived from an EMBL/GenBank/DDBJ whole genome shotgun (WGS) entry which is preliminary data.</text>
</comment>
<dbReference type="PANTHER" id="PTHR46310">
    <property type="entry name" value="AMIDASE 1"/>
    <property type="match status" value="1"/>
</dbReference>
<organism evidence="3 4">
    <name type="scientific">Hylemonella gracilis ATCC 19624</name>
    <dbReference type="NCBI Taxonomy" id="887062"/>
    <lineage>
        <taxon>Bacteria</taxon>
        <taxon>Pseudomonadati</taxon>
        <taxon>Pseudomonadota</taxon>
        <taxon>Betaproteobacteria</taxon>
        <taxon>Burkholderiales</taxon>
        <taxon>Comamonadaceae</taxon>
        <taxon>Hylemonella</taxon>
    </lineage>
</organism>
<name>F3KPN7_9BURK</name>
<protein>
    <submittedName>
        <fullName evidence="3">Amidase</fullName>
    </submittedName>
</protein>
<dbReference type="InterPro" id="IPR023631">
    <property type="entry name" value="Amidase_dom"/>
</dbReference>
<gene>
    <name evidence="3" type="ORF">HGR_01984</name>
</gene>
<dbReference type="InterPro" id="IPR020556">
    <property type="entry name" value="Amidase_CS"/>
</dbReference>
<dbReference type="OrthoDB" id="8641877at2"/>
<sequence length="412" mass="42626">MNLSGAGDPAPHPSGAFVPGPRAEREPTGPGRLAGVRLAVKDLIDVGGTITGGGNPDWASSHGEAAADAPCVAALRAAGARVVGKTVTDELAFSLEGENAFFGTPVHPLDPGRLPGGSSSGSAVAVAWGEADLALGTDTGGSVRVPASFCGLHALRPTHGRIALSGVLPFAPSLDTVGWFARDAALLRDAGQVLLGGSSAPTPVRAPLRLCIAQDTLALASPEVREALLDWARRAGLREERLAFGEGEGDAAVAQEQGTAPWRDWLTAYATLQGLEIRTHLGPWIRARRPRFGPAIAPRFAGALALDESIGARWRAWRTDAARALRERLGQDEAWLVPAAPTVALHRGADAATRNAFYDHALALGALAGLAGLPQLVLPLRHTQGLPIGLSFISAPGHDERLLDLAVALSTA</sequence>
<evidence type="ECO:0000256" key="1">
    <source>
        <dbReference type="SAM" id="MobiDB-lite"/>
    </source>
</evidence>
<reference evidence="3 4" key="1">
    <citation type="journal article" date="2011" name="EMBO J.">
        <title>Structural diversity of bacterial flagellar motors.</title>
        <authorList>
            <person name="Chen S."/>
            <person name="Beeby M."/>
            <person name="Murphy G.E."/>
            <person name="Leadbetter J.R."/>
            <person name="Hendrixson D.R."/>
            <person name="Briegel A."/>
            <person name="Li Z."/>
            <person name="Shi J."/>
            <person name="Tocheva E.I."/>
            <person name="Muller A."/>
            <person name="Dobro M.J."/>
            <person name="Jensen G.J."/>
        </authorList>
    </citation>
    <scope>NUCLEOTIDE SEQUENCE [LARGE SCALE GENOMIC DNA]</scope>
    <source>
        <strain evidence="3 4">ATCC 19624</strain>
    </source>
</reference>
<dbReference type="RefSeq" id="WP_006296372.1">
    <property type="nucleotide sequence ID" value="NZ_AEGR01000024.1"/>
</dbReference>
<dbReference type="Proteomes" id="UP000016368">
    <property type="component" value="Unassembled WGS sequence"/>
</dbReference>
<proteinExistence type="predicted"/>